<dbReference type="RefSeq" id="YP_004324654.1">
    <property type="nucleotide sequence ID" value="NC_015289.1"/>
</dbReference>
<gene>
    <name evidence="1" type="ORF">SSSM5_051</name>
</gene>
<sequence length="88" mass="10078">MVTNEVTTLSVNLFEISEQKEEPIVQTGGMTTMKKQKSQNLKGDEQTVSNLKMTVGENDFDEFERIYEDIEYDDGTAVDYDLDYTHSV</sequence>
<protein>
    <submittedName>
        <fullName evidence="1">Uncharacterized protein</fullName>
    </submittedName>
</protein>
<keyword evidence="2" id="KW-1185">Reference proteome</keyword>
<name>E3SK91_9CAUD</name>
<reference evidence="1 2" key="1">
    <citation type="journal article" date="2010" name="Environ. Microbiol.">
        <title>Genomic analysis of oceanic cyanobacterial myoviruses compared with T4-like myoviruses from diverse hosts and environments.</title>
        <authorList>
            <person name="Sullivan M.B."/>
            <person name="Huang K.H."/>
            <person name="Ignacio-Espinoza J.C."/>
            <person name="Berlin A.M."/>
            <person name="Kelly L."/>
            <person name="Weigele P.R."/>
            <person name="DeFrancesco A.S."/>
            <person name="Kern S.E."/>
            <person name="Thompson L.R."/>
            <person name="Young S."/>
            <person name="Yandava C."/>
            <person name="Fu R."/>
            <person name="Krastins B."/>
            <person name="Chase M."/>
            <person name="Sarracino D."/>
            <person name="Osburne M.S."/>
            <person name="Henn M.R."/>
            <person name="Chisholm S.W."/>
        </authorList>
    </citation>
    <scope>NUCLEOTIDE SEQUENCE [LARGE SCALE GENOMIC DNA]</scope>
    <source>
        <strain evidence="1">8102-12</strain>
    </source>
</reference>
<dbReference type="OrthoDB" id="40362at10239"/>
<organism evidence="1 2">
    <name type="scientific">Synechococcus phage S-SSM5</name>
    <dbReference type="NCBI Taxonomy" id="445685"/>
    <lineage>
        <taxon>Viruses</taxon>
        <taxon>Duplodnaviria</taxon>
        <taxon>Heunggongvirae</taxon>
        <taxon>Uroviricota</taxon>
        <taxon>Caudoviricetes</taxon>
        <taxon>Pantevenvirales</taxon>
        <taxon>Kyanoviridae</taxon>
        <taxon>Glaucusvirus</taxon>
        <taxon>Glaucusvirus ssm5</taxon>
    </lineage>
</organism>
<dbReference type="EMBL" id="GU071097">
    <property type="protein sequence ID" value="ADO98019.1"/>
    <property type="molecule type" value="Genomic_DNA"/>
</dbReference>
<evidence type="ECO:0000313" key="1">
    <source>
        <dbReference type="EMBL" id="ADO98019.1"/>
    </source>
</evidence>
<proteinExistence type="predicted"/>
<dbReference type="Proteomes" id="UP000006526">
    <property type="component" value="Segment"/>
</dbReference>
<evidence type="ECO:0000313" key="2">
    <source>
        <dbReference type="Proteomes" id="UP000006526"/>
    </source>
</evidence>
<dbReference type="GeneID" id="10329314"/>
<accession>E3SK91</accession>
<dbReference type="KEGG" id="vg:10329314"/>